<sequence>MVGEALANGSLNLPGLIFPLVRIKPEAAFGASRFDFYVEDREGAKSYIEVKGVTLEEGGVVRFPDAPTERGVKHIKELGRALDLGFRTYIVFVIQMKDVDHFEPNDETHPAFGAALREAGERGVVILARDCDVTADSMILGEPVPVKL</sequence>
<organism evidence="2">
    <name type="scientific">bioreactor metagenome</name>
    <dbReference type="NCBI Taxonomy" id="1076179"/>
    <lineage>
        <taxon>unclassified sequences</taxon>
        <taxon>metagenomes</taxon>
        <taxon>ecological metagenomes</taxon>
    </lineage>
</organism>
<name>A0A645GXD1_9ZZZZ</name>
<dbReference type="Gene3D" id="3.40.1350.60">
    <property type="match status" value="1"/>
</dbReference>
<proteinExistence type="predicted"/>
<evidence type="ECO:0000259" key="1">
    <source>
        <dbReference type="Pfam" id="PF03749"/>
    </source>
</evidence>
<reference evidence="2" key="1">
    <citation type="submission" date="2019-08" db="EMBL/GenBank/DDBJ databases">
        <authorList>
            <person name="Kucharzyk K."/>
            <person name="Murdoch R.W."/>
            <person name="Higgins S."/>
            <person name="Loffler F."/>
        </authorList>
    </citation>
    <scope>NUCLEOTIDE SEQUENCE</scope>
</reference>
<dbReference type="PANTHER" id="PTHR30545">
    <property type="entry name" value="SUGAR FERMENTATION STIMULATION PROTEIN A"/>
    <property type="match status" value="1"/>
</dbReference>
<protein>
    <submittedName>
        <fullName evidence="2">Sugar fermentation stimulation protein A</fullName>
    </submittedName>
</protein>
<dbReference type="GO" id="GO:0003677">
    <property type="term" value="F:DNA binding"/>
    <property type="evidence" value="ECO:0007669"/>
    <property type="project" value="InterPro"/>
</dbReference>
<accession>A0A645GXD1</accession>
<gene>
    <name evidence="2" type="primary">sfsA_15</name>
    <name evidence="2" type="ORF">SDC9_178387</name>
</gene>
<comment type="caution">
    <text evidence="2">The sequence shown here is derived from an EMBL/GenBank/DDBJ whole genome shotgun (WGS) entry which is preliminary data.</text>
</comment>
<dbReference type="CDD" id="cd22359">
    <property type="entry name" value="SfsA-like_bacterial"/>
    <property type="match status" value="1"/>
</dbReference>
<feature type="domain" description="Sugar fermentation stimulation protein C-terminal" evidence="1">
    <location>
        <begin position="20"/>
        <end position="136"/>
    </location>
</feature>
<dbReference type="InterPro" id="IPR005224">
    <property type="entry name" value="SfsA"/>
</dbReference>
<dbReference type="AlphaFoldDB" id="A0A645GXD1"/>
<dbReference type="InterPro" id="IPR040452">
    <property type="entry name" value="SfsA_C"/>
</dbReference>
<evidence type="ECO:0000313" key="2">
    <source>
        <dbReference type="EMBL" id="MPN30916.1"/>
    </source>
</evidence>
<dbReference type="Pfam" id="PF03749">
    <property type="entry name" value="SfsA"/>
    <property type="match status" value="1"/>
</dbReference>
<dbReference type="PANTHER" id="PTHR30545:SF2">
    <property type="entry name" value="SUGAR FERMENTATION STIMULATION PROTEIN A"/>
    <property type="match status" value="1"/>
</dbReference>
<dbReference type="EMBL" id="VSSQ01082217">
    <property type="protein sequence ID" value="MPN30916.1"/>
    <property type="molecule type" value="Genomic_DNA"/>
</dbReference>